<dbReference type="EMBL" id="SRYG01000002">
    <property type="protein sequence ID" value="TGY67085.1"/>
    <property type="molecule type" value="Genomic_DNA"/>
</dbReference>
<comment type="caution">
    <text evidence="1">The sequence shown here is derived from an EMBL/GenBank/DDBJ whole genome shotgun (WGS) entry which is preliminary data.</text>
</comment>
<dbReference type="Proteomes" id="UP000308836">
    <property type="component" value="Unassembled WGS sequence"/>
</dbReference>
<gene>
    <name evidence="1" type="ORF">E5336_01340</name>
</gene>
<evidence type="ECO:0000313" key="1">
    <source>
        <dbReference type="EMBL" id="TGY67085.1"/>
    </source>
</evidence>
<keyword evidence="1" id="KW-0413">Isomerase</keyword>
<organism evidence="1 2">
    <name type="scientific">Dubosiella muris</name>
    <dbReference type="NCBI Taxonomy" id="3038133"/>
    <lineage>
        <taxon>Bacteria</taxon>
        <taxon>Bacillati</taxon>
        <taxon>Bacillota</taxon>
        <taxon>Erysipelotrichia</taxon>
        <taxon>Erysipelotrichales</taxon>
        <taxon>Erysipelotrichaceae</taxon>
        <taxon>Dubosiella</taxon>
    </lineage>
</organism>
<reference evidence="1" key="1">
    <citation type="submission" date="2019-04" db="EMBL/GenBank/DDBJ databases">
        <title>Microbes associate with the intestines of laboratory mice.</title>
        <authorList>
            <person name="Navarre W."/>
            <person name="Wong E."/>
            <person name="Huang K."/>
            <person name="Tropini C."/>
            <person name="Ng K."/>
            <person name="Yu B."/>
        </authorList>
    </citation>
    <scope>NUCLEOTIDE SEQUENCE</scope>
    <source>
        <strain evidence="1">NM09_H32</strain>
    </source>
</reference>
<evidence type="ECO:0000313" key="2">
    <source>
        <dbReference type="Proteomes" id="UP000308836"/>
    </source>
</evidence>
<sequence>MKTKQQKPIVGIIAAVVVVLIAGYFFWHRQNTQTETATIDTSKTYLADIVVKDYGTIQVALDPKEAPLTCQNFIELANDGFYDNLTFHRIMKGFMIQGGDPNGDGTGGSEKTIQGEFQSNGVDNKLAHERGTISMARSSDPNSASSQFFICDADDPFLDGDYAAFGHVVKGMDVVDKIASDAKPLDNNGTIAKDEQPVIETIQITEE</sequence>
<accession>A0AC61RAC8</accession>
<name>A0AC61RAC8_9FIRM</name>
<protein>
    <submittedName>
        <fullName evidence="1">Peptidylprolyl isomerase</fullName>
    </submittedName>
</protein>
<proteinExistence type="predicted"/>
<keyword evidence="2" id="KW-1185">Reference proteome</keyword>